<protein>
    <submittedName>
        <fullName evidence="7">Glutathionylspermidine synthase family protein</fullName>
    </submittedName>
</protein>
<evidence type="ECO:0000313" key="7">
    <source>
        <dbReference type="EMBL" id="MBR0651804.1"/>
    </source>
</evidence>
<keyword evidence="1" id="KW-0436">Ligase</keyword>
<evidence type="ECO:0000256" key="4">
    <source>
        <dbReference type="ARBA" id="ARBA00022840"/>
    </source>
</evidence>
<dbReference type="EMBL" id="JAAEDI010000021">
    <property type="protein sequence ID" value="MBR0651804.1"/>
    <property type="molecule type" value="Genomic_DNA"/>
</dbReference>
<dbReference type="InterPro" id="IPR016185">
    <property type="entry name" value="PreATP-grasp_dom_sf"/>
</dbReference>
<gene>
    <name evidence="7" type="ORF">GXW78_19195</name>
</gene>
<dbReference type="Proteomes" id="UP000698752">
    <property type="component" value="Unassembled WGS sequence"/>
</dbReference>
<keyword evidence="3" id="KW-0547">Nucleotide-binding</keyword>
<evidence type="ECO:0000256" key="2">
    <source>
        <dbReference type="ARBA" id="ARBA00022723"/>
    </source>
</evidence>
<keyword evidence="4" id="KW-0067">ATP-binding</keyword>
<evidence type="ECO:0000313" key="8">
    <source>
        <dbReference type="Proteomes" id="UP000698752"/>
    </source>
</evidence>
<keyword evidence="8" id="KW-1185">Reference proteome</keyword>
<feature type="domain" description="Glutathionylspermidine synthase pre-ATP-grasp-like" evidence="6">
    <location>
        <begin position="37"/>
        <end position="405"/>
    </location>
</feature>
<keyword evidence="2" id="KW-0479">Metal-binding</keyword>
<reference evidence="8" key="1">
    <citation type="journal article" date="2021" name="Syst. Appl. Microbiol.">
        <title>Roseomonas hellenica sp. nov., isolated from roots of wild-growing Alkanna tinctoria.</title>
        <authorList>
            <person name="Rat A."/>
            <person name="Naranjo H.D."/>
            <person name="Lebbe L."/>
            <person name="Cnockaert M."/>
            <person name="Krigas N."/>
            <person name="Grigoriadou K."/>
            <person name="Maloupa E."/>
            <person name="Willems A."/>
        </authorList>
    </citation>
    <scope>NUCLEOTIDE SEQUENCE [LARGE SCALE GENOMIC DNA]</scope>
    <source>
        <strain evidence="8">LMG 31159</strain>
    </source>
</reference>
<accession>A0ABS5ELA2</accession>
<dbReference type="InterPro" id="IPR005494">
    <property type="entry name" value="GSPS_pre-ATP-grasp-like_dom"/>
</dbReference>
<evidence type="ECO:0000259" key="6">
    <source>
        <dbReference type="Pfam" id="PF03738"/>
    </source>
</evidence>
<dbReference type="SUPFAM" id="SSF56059">
    <property type="entry name" value="Glutathione synthetase ATP-binding domain-like"/>
    <property type="match status" value="1"/>
</dbReference>
<dbReference type="Gene3D" id="3.30.1490.330">
    <property type="match status" value="1"/>
</dbReference>
<evidence type="ECO:0000256" key="3">
    <source>
        <dbReference type="ARBA" id="ARBA00022741"/>
    </source>
</evidence>
<sequence length="406" mass="44580">MQHFDGVRAAAYTPAMPRPTPAIARHLLRRDDDFPHRAESLGFRFHSPDDREYWARDACYALTPEAIDALEAAARELDGMIAAAVEHVVRRGDYAAFGFTDRLAALVEASHHAAEPSLYGRFDFRLAPDGGIKLFEFNAETPAALLEAAVVQLTWFEETPTGPQTRPGTDQWSRIDDALVARWPALRLPSLIHFAAEHERDDEVAQVAYLMATAREAGHEAAFLPVEDISWQPEAGFVTPGGAPLRACFKLYPWDWLDAEEGGRLLPLGRTRWIEPARRMLHASKAILAVLWSMFPGHPLLLPASLDRTAIDGPAIGKPALGLEGHGMRVEGVPGDPSTEIAEGLPSSPTIWQQWAPLPGHATPQGDAFPVMGVWMVGDEPCGLGIREGEELVTTLEDRFVPHVVL</sequence>
<keyword evidence="5" id="KW-0460">Magnesium</keyword>
<name>A0ABS5ELA2_9PROT</name>
<evidence type="ECO:0000256" key="1">
    <source>
        <dbReference type="ARBA" id="ARBA00022598"/>
    </source>
</evidence>
<proteinExistence type="predicted"/>
<dbReference type="Pfam" id="PF03738">
    <property type="entry name" value="GSP_synth"/>
    <property type="match status" value="1"/>
</dbReference>
<evidence type="ECO:0000256" key="5">
    <source>
        <dbReference type="ARBA" id="ARBA00022842"/>
    </source>
</evidence>
<comment type="caution">
    <text evidence="7">The sequence shown here is derived from an EMBL/GenBank/DDBJ whole genome shotgun (WGS) entry which is preliminary data.</text>
</comment>
<dbReference type="SUPFAM" id="SSF52440">
    <property type="entry name" value="PreATP-grasp domain"/>
    <property type="match status" value="1"/>
</dbReference>
<organism evidence="7 8">
    <name type="scientific">Neoroseomonas terrae</name>
    <dbReference type="NCBI Taxonomy" id="424799"/>
    <lineage>
        <taxon>Bacteria</taxon>
        <taxon>Pseudomonadati</taxon>
        <taxon>Pseudomonadota</taxon>
        <taxon>Alphaproteobacteria</taxon>
        <taxon>Acetobacterales</taxon>
        <taxon>Acetobacteraceae</taxon>
        <taxon>Neoroseomonas</taxon>
    </lineage>
</organism>